<dbReference type="Proteomes" id="UP000278962">
    <property type="component" value="Unassembled WGS sequence"/>
</dbReference>
<dbReference type="OrthoDB" id="6230307at2"/>
<dbReference type="AlphaFoldDB" id="A0A660L9F4"/>
<reference evidence="1 2" key="1">
    <citation type="submission" date="2018-10" db="EMBL/GenBank/DDBJ databases">
        <title>Genomic Encyclopedia of Archaeal and Bacterial Type Strains, Phase II (KMG-II): from individual species to whole genera.</title>
        <authorList>
            <person name="Goeker M."/>
        </authorList>
    </citation>
    <scope>NUCLEOTIDE SEQUENCE [LARGE SCALE GENOMIC DNA]</scope>
    <source>
        <strain evidence="1 2">DSM 14954</strain>
    </source>
</reference>
<dbReference type="EMBL" id="RBIL01000001">
    <property type="protein sequence ID" value="RKQ90533.1"/>
    <property type="molecule type" value="Genomic_DNA"/>
</dbReference>
<accession>A0A660L9F4</accession>
<evidence type="ECO:0000313" key="1">
    <source>
        <dbReference type="EMBL" id="RKQ90533.1"/>
    </source>
</evidence>
<proteinExistence type="predicted"/>
<evidence type="ECO:0000313" key="2">
    <source>
        <dbReference type="Proteomes" id="UP000278962"/>
    </source>
</evidence>
<name>A0A660L9F4_9ACTN</name>
<comment type="caution">
    <text evidence="1">The sequence shown here is derived from an EMBL/GenBank/DDBJ whole genome shotgun (WGS) entry which is preliminary data.</text>
</comment>
<keyword evidence="2" id="KW-1185">Reference proteome</keyword>
<organism evidence="1 2">
    <name type="scientific">Solirubrobacter pauli</name>
    <dbReference type="NCBI Taxonomy" id="166793"/>
    <lineage>
        <taxon>Bacteria</taxon>
        <taxon>Bacillati</taxon>
        <taxon>Actinomycetota</taxon>
        <taxon>Thermoleophilia</taxon>
        <taxon>Solirubrobacterales</taxon>
        <taxon>Solirubrobacteraceae</taxon>
        <taxon>Solirubrobacter</taxon>
    </lineage>
</organism>
<protein>
    <submittedName>
        <fullName evidence="1">Uncharacterized protein</fullName>
    </submittedName>
</protein>
<gene>
    <name evidence="1" type="ORF">C8N24_0338</name>
</gene>
<sequence>MSALRLPTHPDGTISRYRDVLEREQTAVDGPKGHVLITRNGNFKPYAVWHSDQITTIVSTDDHAHAIRSACVAVGLDVQRLDFSALDADH</sequence>
<dbReference type="RefSeq" id="WP_121247301.1">
    <property type="nucleotide sequence ID" value="NZ_RBIL01000001.1"/>
</dbReference>